<dbReference type="GO" id="GO:0006355">
    <property type="term" value="P:regulation of DNA-templated transcription"/>
    <property type="evidence" value="ECO:0007669"/>
    <property type="project" value="InterPro"/>
</dbReference>
<evidence type="ECO:0000313" key="7">
    <source>
        <dbReference type="EMBL" id="SFJ23566.1"/>
    </source>
</evidence>
<dbReference type="PANTHER" id="PTHR32071">
    <property type="entry name" value="TRANSCRIPTIONAL REGULATORY PROTEIN"/>
    <property type="match status" value="1"/>
</dbReference>
<proteinExistence type="predicted"/>
<evidence type="ECO:0000256" key="3">
    <source>
        <dbReference type="ARBA" id="ARBA00023015"/>
    </source>
</evidence>
<dbReference type="InterPro" id="IPR002197">
    <property type="entry name" value="HTH_Fis"/>
</dbReference>
<dbReference type="PROSITE" id="PS50045">
    <property type="entry name" value="SIGMA54_INTERACT_4"/>
    <property type="match status" value="1"/>
</dbReference>
<dbReference type="GO" id="GO:0043565">
    <property type="term" value="F:sequence-specific DNA binding"/>
    <property type="evidence" value="ECO:0007669"/>
    <property type="project" value="InterPro"/>
</dbReference>
<dbReference type="EMBL" id="FORX01000002">
    <property type="protein sequence ID" value="SFJ23566.1"/>
    <property type="molecule type" value="Genomic_DNA"/>
</dbReference>
<dbReference type="InterPro" id="IPR002078">
    <property type="entry name" value="Sigma_54_int"/>
</dbReference>
<organism evidence="7 8">
    <name type="scientific">Desulfomicrobium apsheronum</name>
    <dbReference type="NCBI Taxonomy" id="52560"/>
    <lineage>
        <taxon>Bacteria</taxon>
        <taxon>Pseudomonadati</taxon>
        <taxon>Thermodesulfobacteriota</taxon>
        <taxon>Desulfovibrionia</taxon>
        <taxon>Desulfovibrionales</taxon>
        <taxon>Desulfomicrobiaceae</taxon>
        <taxon>Desulfomicrobium</taxon>
    </lineage>
</organism>
<accession>A0A1I3PRE9</accession>
<protein>
    <submittedName>
        <fullName evidence="7">DNA-binding transcriptional response regulator, NtrC family, contains REC, AAA-type ATPase, and a Fis-type DNA-binding domains</fullName>
    </submittedName>
</protein>
<evidence type="ECO:0000256" key="1">
    <source>
        <dbReference type="ARBA" id="ARBA00022741"/>
    </source>
</evidence>
<reference evidence="8" key="1">
    <citation type="submission" date="2016-10" db="EMBL/GenBank/DDBJ databases">
        <authorList>
            <person name="Varghese N."/>
            <person name="Submissions S."/>
        </authorList>
    </citation>
    <scope>NUCLEOTIDE SEQUENCE [LARGE SCALE GENOMIC DNA]</scope>
    <source>
        <strain evidence="8">DSM 5918</strain>
    </source>
</reference>
<dbReference type="InterPro" id="IPR025943">
    <property type="entry name" value="Sigma_54_int_dom_ATP-bd_2"/>
</dbReference>
<dbReference type="PRINTS" id="PR01590">
    <property type="entry name" value="HTHFIS"/>
</dbReference>
<keyword evidence="3" id="KW-0805">Transcription regulation</keyword>
<keyword evidence="4 7" id="KW-0238">DNA-binding</keyword>
<evidence type="ECO:0000259" key="6">
    <source>
        <dbReference type="PROSITE" id="PS50045"/>
    </source>
</evidence>
<dbReference type="Gene3D" id="3.40.50.300">
    <property type="entry name" value="P-loop containing nucleotide triphosphate hydrolases"/>
    <property type="match status" value="1"/>
</dbReference>
<dbReference type="PROSITE" id="PS00676">
    <property type="entry name" value="SIGMA54_INTERACT_2"/>
    <property type="match status" value="1"/>
</dbReference>
<dbReference type="Pfam" id="PF00158">
    <property type="entry name" value="Sigma54_activat"/>
    <property type="match status" value="1"/>
</dbReference>
<keyword evidence="5" id="KW-0804">Transcription</keyword>
<dbReference type="InterPro" id="IPR058031">
    <property type="entry name" value="AAA_lid_NorR"/>
</dbReference>
<dbReference type="FunFam" id="3.40.50.300:FF:000006">
    <property type="entry name" value="DNA-binding transcriptional regulator NtrC"/>
    <property type="match status" value="1"/>
</dbReference>
<keyword evidence="1" id="KW-0547">Nucleotide-binding</keyword>
<dbReference type="InterPro" id="IPR003593">
    <property type="entry name" value="AAA+_ATPase"/>
</dbReference>
<dbReference type="Pfam" id="PF25601">
    <property type="entry name" value="AAA_lid_14"/>
    <property type="match status" value="1"/>
</dbReference>
<dbReference type="Gene3D" id="1.10.10.60">
    <property type="entry name" value="Homeodomain-like"/>
    <property type="match status" value="1"/>
</dbReference>
<dbReference type="Pfam" id="PF02954">
    <property type="entry name" value="HTH_8"/>
    <property type="match status" value="1"/>
</dbReference>
<dbReference type="InterPro" id="IPR025944">
    <property type="entry name" value="Sigma_54_int_dom_CS"/>
</dbReference>
<dbReference type="Gene3D" id="1.10.8.60">
    <property type="match status" value="1"/>
</dbReference>
<dbReference type="InterPro" id="IPR009057">
    <property type="entry name" value="Homeodomain-like_sf"/>
</dbReference>
<dbReference type="OrthoDB" id="9763792at2"/>
<dbReference type="SUPFAM" id="SSF46689">
    <property type="entry name" value="Homeodomain-like"/>
    <property type="match status" value="1"/>
</dbReference>
<evidence type="ECO:0000256" key="4">
    <source>
        <dbReference type="ARBA" id="ARBA00023125"/>
    </source>
</evidence>
<dbReference type="SMART" id="SM00382">
    <property type="entry name" value="AAA"/>
    <property type="match status" value="1"/>
</dbReference>
<dbReference type="RefSeq" id="WP_092372557.1">
    <property type="nucleotide sequence ID" value="NZ_FORX01000002.1"/>
</dbReference>
<dbReference type="GO" id="GO:0005524">
    <property type="term" value="F:ATP binding"/>
    <property type="evidence" value="ECO:0007669"/>
    <property type="project" value="UniProtKB-KW"/>
</dbReference>
<name>A0A1I3PRE9_9BACT</name>
<dbReference type="InterPro" id="IPR027417">
    <property type="entry name" value="P-loop_NTPase"/>
</dbReference>
<dbReference type="CDD" id="cd00009">
    <property type="entry name" value="AAA"/>
    <property type="match status" value="1"/>
</dbReference>
<evidence type="ECO:0000313" key="8">
    <source>
        <dbReference type="Proteomes" id="UP000198635"/>
    </source>
</evidence>
<dbReference type="SUPFAM" id="SSF52540">
    <property type="entry name" value="P-loop containing nucleoside triphosphate hydrolases"/>
    <property type="match status" value="1"/>
</dbReference>
<dbReference type="STRING" id="52560.SAMN04488082_10274"/>
<sequence>MTYEKKFLNTLISLCDDLAWGRPASEEQLFDLTRPGAGPEDYVRLAEAFGMMLVKVEGREFHRDELIAELKTRNAELEEIRVLLDQRNRHLMQTVQDAYQPRRIIGSSEAMRRVVELALSIARRPINTVILGPTGAGKEVVAKMVHYNSSRREGPFVAVNCSAIPENLFESEMFGIEKGAASGVGFRRGLVEEASGGTLFLDEVGEMSLAHQAKFLRVLEEQEVQRVGRNKPLPVDIKVIAATNVSLEEAVREGRFRSDLYYRISVAEIRLPPLCERGDDMLLLAQHFLEEHCARMGRLRLILAPGAREALLAYSWPGNVRELGNEMERAASLTVGDRVEAADLSPRITATVPRRVAVPAFAANISAARNPDRDALAFSGNDPASDHGPHGKGATDLNLHLVERWVVSEALNRCAGNKTRAAELLGITREGLRKKLQRIGMTE</sequence>
<dbReference type="PROSITE" id="PS00688">
    <property type="entry name" value="SIGMA54_INTERACT_3"/>
    <property type="match status" value="1"/>
</dbReference>
<dbReference type="AlphaFoldDB" id="A0A1I3PRE9"/>
<evidence type="ECO:0000256" key="2">
    <source>
        <dbReference type="ARBA" id="ARBA00022840"/>
    </source>
</evidence>
<keyword evidence="2" id="KW-0067">ATP-binding</keyword>
<keyword evidence="8" id="KW-1185">Reference proteome</keyword>
<dbReference type="Proteomes" id="UP000198635">
    <property type="component" value="Unassembled WGS sequence"/>
</dbReference>
<gene>
    <name evidence="7" type="ORF">SAMN04488082_10274</name>
</gene>
<evidence type="ECO:0000256" key="5">
    <source>
        <dbReference type="ARBA" id="ARBA00023163"/>
    </source>
</evidence>
<feature type="domain" description="Sigma-54 factor interaction" evidence="6">
    <location>
        <begin position="104"/>
        <end position="332"/>
    </location>
</feature>